<dbReference type="EMBL" id="LBWP01000024">
    <property type="protein sequence ID" value="KKR10033.1"/>
    <property type="molecule type" value="Genomic_DNA"/>
</dbReference>
<evidence type="ECO:0000313" key="2">
    <source>
        <dbReference type="Proteomes" id="UP000034246"/>
    </source>
</evidence>
<evidence type="ECO:0000313" key="1">
    <source>
        <dbReference type="EMBL" id="KKR10033.1"/>
    </source>
</evidence>
<proteinExistence type="predicted"/>
<protein>
    <submittedName>
        <fullName evidence="1">Uncharacterized protein</fullName>
    </submittedName>
</protein>
<gene>
    <name evidence="1" type="ORF">UT39_C0024G0012</name>
</gene>
<dbReference type="AlphaFoldDB" id="A0A0G0N3N3"/>
<organism evidence="1 2">
    <name type="scientific">Candidatus Woesebacteria bacterium GW2011_GWA1_39_21</name>
    <dbReference type="NCBI Taxonomy" id="1618550"/>
    <lineage>
        <taxon>Bacteria</taxon>
        <taxon>Candidatus Woeseibacteriota</taxon>
    </lineage>
</organism>
<feature type="non-terminal residue" evidence="1">
    <location>
        <position position="1"/>
    </location>
</feature>
<reference evidence="1 2" key="1">
    <citation type="journal article" date="2015" name="Nature">
        <title>rRNA introns, odd ribosomes, and small enigmatic genomes across a large radiation of phyla.</title>
        <authorList>
            <person name="Brown C.T."/>
            <person name="Hug L.A."/>
            <person name="Thomas B.C."/>
            <person name="Sharon I."/>
            <person name="Castelle C.J."/>
            <person name="Singh A."/>
            <person name="Wilkins M.J."/>
            <person name="Williams K.H."/>
            <person name="Banfield J.F."/>
        </authorList>
    </citation>
    <scope>NUCLEOTIDE SEQUENCE [LARGE SCALE GENOMIC DNA]</scope>
</reference>
<accession>A0A0G0N3N3</accession>
<name>A0A0G0N3N3_9BACT</name>
<dbReference type="Proteomes" id="UP000034246">
    <property type="component" value="Unassembled WGS sequence"/>
</dbReference>
<dbReference type="STRING" id="1618550.UT39_C0024G0012"/>
<sequence>ISVSQKPINFGVNICVGEIGKSCYNFFKQMLLGAKHVKTAYIAHIDDDTLYVPEHFQHRPSSLNAFTWNSNSWIGGDKLYWHPQEDLSGMFCHISPTQALIDNLTPRFMKFPTQPRDDRHFGEPGKFDSEFGIQNARVGKFATKLPLISFEYRGSLNGKRKRFGLTDPNSYKYELEYFGSAKELYHKYWS</sequence>
<comment type="caution">
    <text evidence="1">The sequence shown here is derived from an EMBL/GenBank/DDBJ whole genome shotgun (WGS) entry which is preliminary data.</text>
</comment>